<comment type="caution">
    <text evidence="1">The sequence shown here is derived from an EMBL/GenBank/DDBJ whole genome shotgun (WGS) entry which is preliminary data.</text>
</comment>
<evidence type="ECO:0000313" key="1">
    <source>
        <dbReference type="EMBL" id="KAI9452079.1"/>
    </source>
</evidence>
<protein>
    <submittedName>
        <fullName evidence="1">Uncharacterized protein</fullName>
    </submittedName>
</protein>
<name>A0ACC0TWR4_9AGAM</name>
<dbReference type="Proteomes" id="UP001207468">
    <property type="component" value="Unassembled WGS sequence"/>
</dbReference>
<reference evidence="1" key="1">
    <citation type="submission" date="2021-03" db="EMBL/GenBank/DDBJ databases">
        <title>Evolutionary priming and transition to the ectomycorrhizal habit in an iconic lineage of mushroom-forming fungi: is preadaptation a requirement?</title>
        <authorList>
            <consortium name="DOE Joint Genome Institute"/>
            <person name="Looney B.P."/>
            <person name="Miyauchi S."/>
            <person name="Morin E."/>
            <person name="Drula E."/>
            <person name="Courty P.E."/>
            <person name="Chicoki N."/>
            <person name="Fauchery L."/>
            <person name="Kohler A."/>
            <person name="Kuo A."/>
            <person name="LaButti K."/>
            <person name="Pangilinan J."/>
            <person name="Lipzen A."/>
            <person name="Riley R."/>
            <person name="Andreopoulos W."/>
            <person name="He G."/>
            <person name="Johnson J."/>
            <person name="Barry K.W."/>
            <person name="Grigoriev I.V."/>
            <person name="Nagy L."/>
            <person name="Hibbett D."/>
            <person name="Henrissat B."/>
            <person name="Matheny P.B."/>
            <person name="Labbe J."/>
            <person name="Martin A.F."/>
        </authorList>
    </citation>
    <scope>NUCLEOTIDE SEQUENCE</scope>
    <source>
        <strain evidence="1">BPL698</strain>
    </source>
</reference>
<gene>
    <name evidence="1" type="ORF">F5148DRAFT_526478</name>
</gene>
<keyword evidence="2" id="KW-1185">Reference proteome</keyword>
<proteinExistence type="predicted"/>
<evidence type="ECO:0000313" key="2">
    <source>
        <dbReference type="Proteomes" id="UP001207468"/>
    </source>
</evidence>
<sequence length="248" mass="27556">MSCSCAITTNCNIPVGWLQCSPLSSFHFVYSRNYAHVREQTKMRGQIPRYTARPPSTMEHDHSTSRDTNLTESEFPNFSAFLQVVFSRGDPGVGGGINNANRLTADQIEAVIEGLPRLTEADLERFGHHDSSCPICLNTFLASLAEEEMAYVMDSPAQPLETCGVYAFGRHMRALVLPQGVECLIPFLDALSLSSPPPPPPLPCVNRPRQSSNLDTRWELHLPAVSRSTRLSTLMRRGDTFSRLCVFN</sequence>
<accession>A0ACC0TWR4</accession>
<dbReference type="EMBL" id="JAGFNK010000350">
    <property type="protein sequence ID" value="KAI9452079.1"/>
    <property type="molecule type" value="Genomic_DNA"/>
</dbReference>
<organism evidence="1 2">
    <name type="scientific">Russula earlei</name>
    <dbReference type="NCBI Taxonomy" id="71964"/>
    <lineage>
        <taxon>Eukaryota</taxon>
        <taxon>Fungi</taxon>
        <taxon>Dikarya</taxon>
        <taxon>Basidiomycota</taxon>
        <taxon>Agaricomycotina</taxon>
        <taxon>Agaricomycetes</taxon>
        <taxon>Russulales</taxon>
        <taxon>Russulaceae</taxon>
        <taxon>Russula</taxon>
    </lineage>
</organism>